<feature type="domain" description="Kazal-like" evidence="11">
    <location>
        <begin position="115"/>
        <end position="169"/>
    </location>
</feature>
<dbReference type="GO" id="GO:0050840">
    <property type="term" value="F:extracellular matrix binding"/>
    <property type="evidence" value="ECO:0007669"/>
    <property type="project" value="TreeGrafter"/>
</dbReference>
<evidence type="ECO:0000256" key="7">
    <source>
        <dbReference type="ARBA" id="ARBA00023207"/>
    </source>
</evidence>
<dbReference type="InterPro" id="IPR036058">
    <property type="entry name" value="Kazal_dom_sf"/>
</dbReference>
<comment type="subcellular location">
    <subcellularLocation>
        <location evidence="1">Secreted</location>
    </subcellularLocation>
</comment>
<dbReference type="CDD" id="cd00191">
    <property type="entry name" value="TY"/>
    <property type="match status" value="1"/>
</dbReference>
<feature type="region of interest" description="Disordered" evidence="9">
    <location>
        <begin position="68"/>
        <end position="115"/>
    </location>
</feature>
<dbReference type="Pfam" id="PF07648">
    <property type="entry name" value="Kazal_2"/>
    <property type="match status" value="1"/>
</dbReference>
<evidence type="ECO:0000259" key="10">
    <source>
        <dbReference type="PROSITE" id="PS51162"/>
    </source>
</evidence>
<dbReference type="SUPFAM" id="SSF47473">
    <property type="entry name" value="EF-hand"/>
    <property type="match status" value="1"/>
</dbReference>
<feature type="disulfide bond" evidence="8">
    <location>
        <begin position="401"/>
        <end position="420"/>
    </location>
</feature>
<dbReference type="Proteomes" id="UP001372834">
    <property type="component" value="Unassembled WGS sequence"/>
</dbReference>
<dbReference type="EMBL" id="JAWJWE010000001">
    <property type="protein sequence ID" value="KAK6645276.1"/>
    <property type="molecule type" value="Genomic_DNA"/>
</dbReference>
<dbReference type="Pfam" id="PF00086">
    <property type="entry name" value="Thyroglobulin_1"/>
    <property type="match status" value="1"/>
</dbReference>
<dbReference type="GO" id="GO:0005518">
    <property type="term" value="F:collagen binding"/>
    <property type="evidence" value="ECO:0007669"/>
    <property type="project" value="TreeGrafter"/>
</dbReference>
<dbReference type="InterPro" id="IPR011992">
    <property type="entry name" value="EF-hand-dom_pair"/>
</dbReference>
<dbReference type="Pfam" id="PF10591">
    <property type="entry name" value="SPARC_Ca_bdg"/>
    <property type="match status" value="1"/>
</dbReference>
<name>A0AAN8SGF8_POLSC</name>
<evidence type="ECO:0000256" key="2">
    <source>
        <dbReference type="ARBA" id="ARBA00022525"/>
    </source>
</evidence>
<dbReference type="CDD" id="cd00104">
    <property type="entry name" value="KAZAL_FS"/>
    <property type="match status" value="1"/>
</dbReference>
<dbReference type="GO" id="GO:0005509">
    <property type="term" value="F:calcium ion binding"/>
    <property type="evidence" value="ECO:0007669"/>
    <property type="project" value="InterPro"/>
</dbReference>
<organism evidence="12 13">
    <name type="scientific">Polyplax serrata</name>
    <name type="common">Common mouse louse</name>
    <dbReference type="NCBI Taxonomy" id="468196"/>
    <lineage>
        <taxon>Eukaryota</taxon>
        <taxon>Metazoa</taxon>
        <taxon>Ecdysozoa</taxon>
        <taxon>Arthropoda</taxon>
        <taxon>Hexapoda</taxon>
        <taxon>Insecta</taxon>
        <taxon>Pterygota</taxon>
        <taxon>Neoptera</taxon>
        <taxon>Paraneoptera</taxon>
        <taxon>Psocodea</taxon>
        <taxon>Troctomorpha</taxon>
        <taxon>Phthiraptera</taxon>
        <taxon>Anoplura</taxon>
        <taxon>Polyplacidae</taxon>
        <taxon>Polyplax</taxon>
    </lineage>
</organism>
<feature type="compositionally biased region" description="Acidic residues" evidence="9">
    <location>
        <begin position="481"/>
        <end position="496"/>
    </location>
</feature>
<evidence type="ECO:0000259" key="11">
    <source>
        <dbReference type="PROSITE" id="PS51465"/>
    </source>
</evidence>
<evidence type="ECO:0000256" key="1">
    <source>
        <dbReference type="ARBA" id="ARBA00004613"/>
    </source>
</evidence>
<feature type="region of interest" description="Disordered" evidence="9">
    <location>
        <begin position="466"/>
        <end position="504"/>
    </location>
</feature>
<evidence type="ECO:0000256" key="4">
    <source>
        <dbReference type="ARBA" id="ARBA00022974"/>
    </source>
</evidence>
<keyword evidence="4" id="KW-0654">Proteoglycan</keyword>
<feature type="disulfide bond" evidence="8">
    <location>
        <begin position="431"/>
        <end position="438"/>
    </location>
</feature>
<dbReference type="InterPro" id="IPR036857">
    <property type="entry name" value="Thyroglobulin_1_sf"/>
</dbReference>
<dbReference type="SUPFAM" id="SSF100895">
    <property type="entry name" value="Kazal-type serine protease inhibitors"/>
    <property type="match status" value="1"/>
</dbReference>
<sequence length="504" mass="58489">MMIYVDNYAKDHCGHYLWISLEVAETKSIGSPWMREKVSVKGRHIKTRIEPRLTIDFFPLSDVIIPKSKVTEPPPKDMDDNAAEDDDDDDDDEDDDDDDDIFYDSEDGQDVEGSADSTLRCKTCPIVKPVFLCGSDNRTYSSLCRLDYHNCLHRSHVKITCKGFCPCKAEVELMFKKKQKQAERMNNLMAKFRSTMEREKANKYKSEKTSEPSKYDNLEKSYKTFKYDKYNANLKTTDKKKYQDKYSYVPEEFKYDNKHYKYIKYKKYSKDFYGADENSHNEVIEMKPNRPTKECSPSSLQSMGNRLLDWFSVVMSESKKKKQPKVKAELPGWCKSEVRWMFGYLDLDGDEKLSLQELYHMEHDHSEKCVKPFVDGCDSDRDIFISPKEWCHCFDKTDRPCAAAKRRLSPDLIGAFVPECDGQGYFRSTQCHTSAGICWCVDKHGVELSNTRTRGKPNCEKLMEKSKDAGKKIVSEKVNIDDEDEEDEDNESDLEGSADQPLDF</sequence>
<feature type="compositionally biased region" description="Basic and acidic residues" evidence="9">
    <location>
        <begin position="466"/>
        <end position="480"/>
    </location>
</feature>
<comment type="caution">
    <text evidence="8">Lacks conserved residue(s) required for the propagation of feature annotation.</text>
</comment>
<keyword evidence="6" id="KW-0325">Glycoprotein</keyword>
<dbReference type="Gene3D" id="1.10.238.10">
    <property type="entry name" value="EF-hand"/>
    <property type="match status" value="1"/>
</dbReference>
<dbReference type="Gene3D" id="3.30.60.30">
    <property type="match status" value="1"/>
</dbReference>
<evidence type="ECO:0000256" key="8">
    <source>
        <dbReference type="PROSITE-ProRule" id="PRU00500"/>
    </source>
</evidence>
<dbReference type="SMART" id="SM00280">
    <property type="entry name" value="KAZAL"/>
    <property type="match status" value="1"/>
</dbReference>
<dbReference type="PANTHER" id="PTHR13866:SF30">
    <property type="match status" value="1"/>
</dbReference>
<gene>
    <name evidence="12" type="ORF">RUM43_001552</name>
</gene>
<feature type="compositionally biased region" description="Acidic residues" evidence="9">
    <location>
        <begin position="80"/>
        <end position="110"/>
    </location>
</feature>
<evidence type="ECO:0000256" key="6">
    <source>
        <dbReference type="ARBA" id="ARBA00023180"/>
    </source>
</evidence>
<reference evidence="12 13" key="1">
    <citation type="submission" date="2023-10" db="EMBL/GenBank/DDBJ databases">
        <title>Genomes of two closely related lineages of the louse Polyplax serrata with different host specificities.</title>
        <authorList>
            <person name="Martinu J."/>
            <person name="Tarabai H."/>
            <person name="Stefka J."/>
            <person name="Hypsa V."/>
        </authorList>
    </citation>
    <scope>NUCLEOTIDE SEQUENCE [LARGE SCALE GENOMIC DNA]</scope>
    <source>
        <strain evidence="12">HR10_N</strain>
    </source>
</reference>
<dbReference type="InterPro" id="IPR002350">
    <property type="entry name" value="Kazal_dom"/>
</dbReference>
<dbReference type="InterPro" id="IPR019577">
    <property type="entry name" value="SPARC/Testican_Ca-bd-dom"/>
</dbReference>
<evidence type="ECO:0000256" key="9">
    <source>
        <dbReference type="SAM" id="MobiDB-lite"/>
    </source>
</evidence>
<evidence type="ECO:0000313" key="12">
    <source>
        <dbReference type="EMBL" id="KAK6645276.1"/>
    </source>
</evidence>
<dbReference type="Gene3D" id="4.10.800.10">
    <property type="entry name" value="Thyroglobulin type-1"/>
    <property type="match status" value="1"/>
</dbReference>
<keyword evidence="5 8" id="KW-1015">Disulfide bond</keyword>
<keyword evidence="7" id="KW-0357">Heparan sulfate</keyword>
<keyword evidence="2" id="KW-0964">Secreted</keyword>
<dbReference type="PROSITE" id="PS51465">
    <property type="entry name" value="KAZAL_2"/>
    <property type="match status" value="1"/>
</dbReference>
<dbReference type="PANTHER" id="PTHR13866">
    <property type="entry name" value="SPARC OSTEONECTIN"/>
    <property type="match status" value="1"/>
</dbReference>
<dbReference type="PROSITE" id="PS51162">
    <property type="entry name" value="THYROGLOBULIN_1_2"/>
    <property type="match status" value="1"/>
</dbReference>
<dbReference type="SMART" id="SM00211">
    <property type="entry name" value="TY"/>
    <property type="match status" value="1"/>
</dbReference>
<accession>A0AAN8SGF8</accession>
<comment type="caution">
    <text evidence="12">The sequence shown here is derived from an EMBL/GenBank/DDBJ whole genome shotgun (WGS) entry which is preliminary data.</text>
</comment>
<dbReference type="AlphaFoldDB" id="A0AAN8SGF8"/>
<keyword evidence="3" id="KW-0732">Signal</keyword>
<evidence type="ECO:0000256" key="5">
    <source>
        <dbReference type="ARBA" id="ARBA00023157"/>
    </source>
</evidence>
<evidence type="ECO:0000256" key="3">
    <source>
        <dbReference type="ARBA" id="ARBA00022729"/>
    </source>
</evidence>
<evidence type="ECO:0000313" key="13">
    <source>
        <dbReference type="Proteomes" id="UP001372834"/>
    </source>
</evidence>
<feature type="domain" description="Thyroglobulin type-1" evidence="10">
    <location>
        <begin position="398"/>
        <end position="459"/>
    </location>
</feature>
<dbReference type="InterPro" id="IPR000716">
    <property type="entry name" value="Thyroglobulin_1"/>
</dbReference>
<evidence type="ECO:0008006" key="14">
    <source>
        <dbReference type="Google" id="ProtNLM"/>
    </source>
</evidence>
<dbReference type="SUPFAM" id="SSF57610">
    <property type="entry name" value="Thyroglobulin type-1 domain"/>
    <property type="match status" value="1"/>
</dbReference>
<dbReference type="GO" id="GO:0005615">
    <property type="term" value="C:extracellular space"/>
    <property type="evidence" value="ECO:0007669"/>
    <property type="project" value="TreeGrafter"/>
</dbReference>
<proteinExistence type="predicted"/>
<protein>
    <recommendedName>
        <fullName evidence="14">Testican-2</fullName>
    </recommendedName>
</protein>
<dbReference type="PROSITE" id="PS00484">
    <property type="entry name" value="THYROGLOBULIN_1_1"/>
    <property type="match status" value="1"/>
</dbReference>